<evidence type="ECO:0000313" key="16">
    <source>
        <dbReference type="Proteomes" id="UP000243876"/>
    </source>
</evidence>
<evidence type="ECO:0000259" key="13">
    <source>
        <dbReference type="Pfam" id="PF11838"/>
    </source>
</evidence>
<dbReference type="SUPFAM" id="SSF63737">
    <property type="entry name" value="Leukotriene A4 hydrolase N-terminal domain"/>
    <property type="match status" value="1"/>
</dbReference>
<dbReference type="FunFam" id="1.10.390.10:FF:000006">
    <property type="entry name" value="Puromycin-sensitive aminopeptidase"/>
    <property type="match status" value="1"/>
</dbReference>
<evidence type="ECO:0000313" key="15">
    <source>
        <dbReference type="EMBL" id="CEQ42185.1"/>
    </source>
</evidence>
<keyword evidence="11" id="KW-0472">Membrane</keyword>
<dbReference type="PANTHER" id="PTHR11533">
    <property type="entry name" value="PROTEASE M1 ZINC METALLOPROTEASE"/>
    <property type="match status" value="1"/>
</dbReference>
<keyword evidence="4 9" id="KW-0479">Metal-binding</keyword>
<comment type="cofactor">
    <cofactor evidence="9 11">
        <name>Zn(2+)</name>
        <dbReference type="ChEBI" id="CHEBI:29105"/>
    </cofactor>
    <text evidence="9 11">Binds 1 zinc ion per subunit.</text>
</comment>
<dbReference type="GO" id="GO:0006508">
    <property type="term" value="P:proteolysis"/>
    <property type="evidence" value="ECO:0007669"/>
    <property type="project" value="UniProtKB-KW"/>
</dbReference>
<name>A0A0D6ERL4_SPOSA</name>
<dbReference type="InterPro" id="IPR050344">
    <property type="entry name" value="Peptidase_M1_aminopeptidases"/>
</dbReference>
<keyword evidence="5 11" id="KW-0378">Hydrolase</keyword>
<dbReference type="Proteomes" id="UP000243876">
    <property type="component" value="Unassembled WGS sequence"/>
</dbReference>
<dbReference type="EC" id="3.4.11.-" evidence="11"/>
<organism evidence="15 16">
    <name type="scientific">Sporidiobolus salmonicolor</name>
    <name type="common">Yeast-like fungus</name>
    <name type="synonym">Sporobolomyces salmonicolor</name>
    <dbReference type="NCBI Taxonomy" id="5005"/>
    <lineage>
        <taxon>Eukaryota</taxon>
        <taxon>Fungi</taxon>
        <taxon>Dikarya</taxon>
        <taxon>Basidiomycota</taxon>
        <taxon>Pucciniomycotina</taxon>
        <taxon>Microbotryomycetes</taxon>
        <taxon>Sporidiobolales</taxon>
        <taxon>Sporidiobolaceae</taxon>
        <taxon>Sporobolomyces</taxon>
    </lineage>
</organism>
<dbReference type="GO" id="GO:0042277">
    <property type="term" value="F:peptide binding"/>
    <property type="evidence" value="ECO:0007669"/>
    <property type="project" value="TreeGrafter"/>
</dbReference>
<keyword evidence="6 9" id="KW-0862">Zinc</keyword>
<feature type="binding site" evidence="9">
    <location>
        <position position="323"/>
    </location>
    <ligand>
        <name>Zn(2+)</name>
        <dbReference type="ChEBI" id="CHEBI:29105"/>
        <note>catalytic</note>
    </ligand>
</feature>
<evidence type="ECO:0000256" key="1">
    <source>
        <dbReference type="ARBA" id="ARBA00010136"/>
    </source>
</evidence>
<dbReference type="GO" id="GO:0005737">
    <property type="term" value="C:cytoplasm"/>
    <property type="evidence" value="ECO:0007669"/>
    <property type="project" value="TreeGrafter"/>
</dbReference>
<keyword evidence="2 11" id="KW-0031">Aminopeptidase</keyword>
<evidence type="ECO:0000256" key="6">
    <source>
        <dbReference type="ARBA" id="ARBA00022833"/>
    </source>
</evidence>
<dbReference type="OrthoDB" id="10031169at2759"/>
<gene>
    <name evidence="15" type="primary">SPOSA6832_03982</name>
</gene>
<evidence type="ECO:0000259" key="14">
    <source>
        <dbReference type="Pfam" id="PF17900"/>
    </source>
</evidence>
<dbReference type="Gene3D" id="1.10.390.10">
    <property type="entry name" value="Neutral Protease Domain 2"/>
    <property type="match status" value="1"/>
</dbReference>
<feature type="transmembrane region" description="Helical" evidence="11">
    <location>
        <begin position="787"/>
        <end position="808"/>
    </location>
</feature>
<dbReference type="EMBL" id="CENE01000022">
    <property type="protein sequence ID" value="CEQ42185.1"/>
    <property type="molecule type" value="Genomic_DNA"/>
</dbReference>
<dbReference type="Pfam" id="PF01433">
    <property type="entry name" value="Peptidase_M1"/>
    <property type="match status" value="1"/>
</dbReference>
<feature type="domain" description="Aminopeptidase N-like N-terminal" evidence="14">
    <location>
        <begin position="2"/>
        <end position="149"/>
    </location>
</feature>
<evidence type="ECO:0000256" key="5">
    <source>
        <dbReference type="ARBA" id="ARBA00022801"/>
    </source>
</evidence>
<keyword evidence="16" id="KW-1185">Reference proteome</keyword>
<evidence type="ECO:0000256" key="9">
    <source>
        <dbReference type="PIRSR" id="PIRSR634016-3"/>
    </source>
</evidence>
<dbReference type="SUPFAM" id="SSF55486">
    <property type="entry name" value="Metalloproteases ('zincins'), catalytic domain"/>
    <property type="match status" value="1"/>
</dbReference>
<keyword evidence="7 11" id="KW-0482">Metalloprotease</keyword>
<sequence length="897" mass="99215">MTIHLNLSEPASSIQLHTAQPLKLLAGVLTSGSERVSVKEAVYDEEHELTTLTLDKEAPVGEAVLALRWEGRLDDGKMQGYYRIPCAKAEGEEGAPEYYAVTQMQPVSARKAFPCFDHPAKKATFSISLISPAGLVSLSNMPEASRKASSGDFDPTEVATVDFLVGKEGKLDEATSATDCTTKEWELIEFQTTPKMSTYLTAWAVGRFDSISSSYISPLSKDSVPLRMFASESYQHIARGQGQLALDSLAAVMPLYEQVALRFGIAYPLGKLDLLVCDAFDAGAMENYGLITGRKTNLLYDEKLSGAAAMRSVVATIAHEAAHMWFGNLVTLSWWDDLWLNESFATLIGEIIVVNELQPTWNVHSAFLKFHRSSALQLDALRSSHPVKMVCGHESEISQSFDHICYEKGCAVLKMLMSVIGEKMFLEGTYVLSSLFLDIRSFAEFVGPPSRSAQYLKANAYGCATSQDLWKALSSVSGIDVEAFIGSWINKPSEDETLWTIPLAIKTFGSAEKPKITMMSTRELTIPKLEGLIGLVQDAVHLSEAGYTRTATAFTLFQKLSNETEYLVWMEIADAFRRLVATWWEQPVAVLEGIRAFARSLFGPLVEKIGFEHEEGDDSDRRRFRTLAIAAAAIAEDPKALAWVKTSFTAMLAGQMTPSAADSSLSIVAQSVYHGTEREYQIALGIYTNPPTPQHQIAAIAGLTSTRDEGLVQLTAEMMMSGKVEQENMSRFLYARLLLIPLRLCKSLTHQRDLQGLAANPTSRRLVWAFLQQTWPGLEQQFKGSFLLGRIAAASFESCALLFRLLFLSCRTRTLTRRIGSSDRSLTTEADADAVESFFADKDTTSFNQPLQQGLEAVRAKARWLARETQEVQVWLENKGFMKRDSGFAAKELQSRS</sequence>
<dbReference type="GO" id="GO:0016020">
    <property type="term" value="C:membrane"/>
    <property type="evidence" value="ECO:0007669"/>
    <property type="project" value="TreeGrafter"/>
</dbReference>
<dbReference type="InterPro" id="IPR027268">
    <property type="entry name" value="Peptidase_M4/M1_CTD_sf"/>
</dbReference>
<dbReference type="GO" id="GO:0043171">
    <property type="term" value="P:peptide catabolic process"/>
    <property type="evidence" value="ECO:0007669"/>
    <property type="project" value="TreeGrafter"/>
</dbReference>
<evidence type="ECO:0000256" key="3">
    <source>
        <dbReference type="ARBA" id="ARBA00022670"/>
    </source>
</evidence>
<dbReference type="Pfam" id="PF17900">
    <property type="entry name" value="Peptidase_M1_N"/>
    <property type="match status" value="1"/>
</dbReference>
<evidence type="ECO:0000256" key="8">
    <source>
        <dbReference type="PIRSR" id="PIRSR634016-1"/>
    </source>
</evidence>
<dbReference type="Pfam" id="PF11838">
    <property type="entry name" value="ERAP1_C"/>
    <property type="match status" value="1"/>
</dbReference>
<accession>A0A0D6ERL4</accession>
<feature type="domain" description="Peptidase M1 membrane alanine aminopeptidase" evidence="12">
    <location>
        <begin position="254"/>
        <end position="428"/>
    </location>
</feature>
<dbReference type="Gene3D" id="1.25.50.20">
    <property type="match status" value="1"/>
</dbReference>
<evidence type="ECO:0000259" key="12">
    <source>
        <dbReference type="Pfam" id="PF01433"/>
    </source>
</evidence>
<dbReference type="GO" id="GO:0008270">
    <property type="term" value="F:zinc ion binding"/>
    <property type="evidence" value="ECO:0007669"/>
    <property type="project" value="UniProtKB-UniRule"/>
</dbReference>
<keyword evidence="11" id="KW-0812">Transmembrane</keyword>
<keyword evidence="3 11" id="KW-0645">Protease</keyword>
<dbReference type="InterPro" id="IPR045357">
    <property type="entry name" value="Aminopeptidase_N-like_N"/>
</dbReference>
<dbReference type="AlphaFoldDB" id="A0A0D6ERL4"/>
<evidence type="ECO:0000256" key="7">
    <source>
        <dbReference type="ARBA" id="ARBA00023049"/>
    </source>
</evidence>
<dbReference type="InterPro" id="IPR042097">
    <property type="entry name" value="Aminopeptidase_N-like_N_sf"/>
</dbReference>
<protein>
    <recommendedName>
        <fullName evidence="11">Aminopeptidase</fullName>
        <ecNumber evidence="11">3.4.11.-</ecNumber>
    </recommendedName>
</protein>
<evidence type="ECO:0000256" key="11">
    <source>
        <dbReference type="RuleBase" id="RU364040"/>
    </source>
</evidence>
<comment type="similarity">
    <text evidence="1 11">Belongs to the peptidase M1 family.</text>
</comment>
<proteinExistence type="inferred from homology"/>
<feature type="site" description="Transition state stabilizer" evidence="10">
    <location>
        <position position="406"/>
    </location>
</feature>
<feature type="binding site" evidence="9">
    <location>
        <position position="342"/>
    </location>
    <ligand>
        <name>Zn(2+)</name>
        <dbReference type="ChEBI" id="CHEBI:29105"/>
        <note>catalytic</note>
    </ligand>
</feature>
<evidence type="ECO:0000256" key="4">
    <source>
        <dbReference type="ARBA" id="ARBA00022723"/>
    </source>
</evidence>
<reference evidence="16" key="1">
    <citation type="submission" date="2015-02" db="EMBL/GenBank/DDBJ databases">
        <authorList>
            <person name="Gon?alves P."/>
        </authorList>
    </citation>
    <scope>NUCLEOTIDE SEQUENCE [LARGE SCALE GENOMIC DNA]</scope>
</reference>
<dbReference type="PANTHER" id="PTHR11533:SF174">
    <property type="entry name" value="PUROMYCIN-SENSITIVE AMINOPEPTIDASE-RELATED"/>
    <property type="match status" value="1"/>
</dbReference>
<dbReference type="CDD" id="cd09601">
    <property type="entry name" value="M1_APN-Q_like"/>
    <property type="match status" value="1"/>
</dbReference>
<dbReference type="Gene3D" id="2.60.40.1730">
    <property type="entry name" value="tricorn interacting facor f3 domain"/>
    <property type="match status" value="1"/>
</dbReference>
<dbReference type="GO" id="GO:0005615">
    <property type="term" value="C:extracellular space"/>
    <property type="evidence" value="ECO:0007669"/>
    <property type="project" value="TreeGrafter"/>
</dbReference>
<evidence type="ECO:0000256" key="2">
    <source>
        <dbReference type="ARBA" id="ARBA00022438"/>
    </source>
</evidence>
<keyword evidence="11" id="KW-1133">Transmembrane helix</keyword>
<feature type="domain" description="ERAP1-like C-terminal" evidence="13">
    <location>
        <begin position="533"/>
        <end position="798"/>
    </location>
</feature>
<dbReference type="InterPro" id="IPR024571">
    <property type="entry name" value="ERAP1-like_C_dom"/>
</dbReference>
<dbReference type="InterPro" id="IPR014782">
    <property type="entry name" value="Peptidase_M1_dom"/>
</dbReference>
<dbReference type="GO" id="GO:0070006">
    <property type="term" value="F:metalloaminopeptidase activity"/>
    <property type="evidence" value="ECO:0007669"/>
    <property type="project" value="TreeGrafter"/>
</dbReference>
<evidence type="ECO:0000256" key="10">
    <source>
        <dbReference type="PIRSR" id="PIRSR634016-4"/>
    </source>
</evidence>
<feature type="active site" description="Proton acceptor" evidence="8">
    <location>
        <position position="320"/>
    </location>
</feature>
<dbReference type="InterPro" id="IPR034016">
    <property type="entry name" value="M1_APN-typ"/>
</dbReference>
<feature type="binding site" evidence="9">
    <location>
        <position position="319"/>
    </location>
    <ligand>
        <name>Zn(2+)</name>
        <dbReference type="ChEBI" id="CHEBI:29105"/>
        <note>catalytic</note>
    </ligand>
</feature>